<keyword evidence="1" id="KW-0472">Membrane</keyword>
<dbReference type="AlphaFoldDB" id="A0A2Z5ZAZ3"/>
<gene>
    <name evidence="2" type="primary">ycf66</name>
</gene>
<feature type="transmembrane region" description="Helical" evidence="1">
    <location>
        <begin position="6"/>
        <end position="25"/>
    </location>
</feature>
<dbReference type="InterPro" id="IPR010004">
    <property type="entry name" value="Uncharacterised_Ycf66"/>
</dbReference>
<reference evidence="2" key="1">
    <citation type="submission" date="2018-02" db="EMBL/GenBank/DDBJ databases">
        <title>Evolution and diversity of non-photosynthetic diatom plastid genomes.</title>
        <authorList>
            <person name="Kamikawa R."/>
            <person name="Ishii K."/>
        </authorList>
    </citation>
    <scope>NUCLEOTIDE SEQUENCE</scope>
    <source>
        <strain evidence="2">PL1-4</strain>
    </source>
</reference>
<organism evidence="2">
    <name type="scientific">Nitzschia sp. PL1-4</name>
    <dbReference type="NCBI Taxonomy" id="2083272"/>
    <lineage>
        <taxon>Eukaryota</taxon>
        <taxon>Sar</taxon>
        <taxon>Stramenopiles</taxon>
        <taxon>Ochrophyta</taxon>
        <taxon>Bacillariophyta</taxon>
        <taxon>Bacillariophyceae</taxon>
        <taxon>Bacillariophycidae</taxon>
        <taxon>Bacillariales</taxon>
        <taxon>Bacillariaceae</taxon>
        <taxon>Nitzschia</taxon>
    </lineage>
</organism>
<geneLocation type="plastid" evidence="2"/>
<accession>A0A2Z5ZAZ3</accession>
<sequence>MIYINFNILLNFFLILYIFFIYTLQVIRPEIVTDTDVMLMSLLVLYNWVLVIQGWKFDPIMLFSQYILILLILTLEWENIRLRGFILILKKIINNK</sequence>
<name>A0A2Z5ZAZ3_9STRA</name>
<dbReference type="Pfam" id="PF07444">
    <property type="entry name" value="Ycf66_N"/>
    <property type="match status" value="1"/>
</dbReference>
<feature type="transmembrane region" description="Helical" evidence="1">
    <location>
        <begin position="37"/>
        <end position="55"/>
    </location>
</feature>
<keyword evidence="2" id="KW-0934">Plastid</keyword>
<protein>
    <submittedName>
        <fullName evidence="2">Uncharacterized protein</fullName>
    </submittedName>
</protein>
<proteinExistence type="predicted"/>
<evidence type="ECO:0000256" key="1">
    <source>
        <dbReference type="SAM" id="Phobius"/>
    </source>
</evidence>
<keyword evidence="1" id="KW-1133">Transmembrane helix</keyword>
<keyword evidence="1" id="KW-0812">Transmembrane</keyword>
<evidence type="ECO:0000313" key="2">
    <source>
        <dbReference type="EMBL" id="BBC77537.1"/>
    </source>
</evidence>
<dbReference type="EMBL" id="AP018506">
    <property type="protein sequence ID" value="BBC77537.1"/>
    <property type="molecule type" value="Genomic_DNA"/>
</dbReference>